<accession>A0A9P5ZV13</accession>
<dbReference type="GO" id="GO:0003887">
    <property type="term" value="F:DNA-directed DNA polymerase activity"/>
    <property type="evidence" value="ECO:0007669"/>
    <property type="project" value="TreeGrafter"/>
</dbReference>
<evidence type="ECO:0000256" key="2">
    <source>
        <dbReference type="ARBA" id="ARBA00017589"/>
    </source>
</evidence>
<name>A0A9P5ZV13_PLEER</name>
<protein>
    <recommendedName>
        <fullName evidence="2">DNA polymerase delta subunit 3</fullName>
    </recommendedName>
</protein>
<feature type="compositionally biased region" description="Basic residues" evidence="5">
    <location>
        <begin position="316"/>
        <end position="330"/>
    </location>
</feature>
<dbReference type="GO" id="GO:1904161">
    <property type="term" value="P:DNA synthesis involved in UV-damage excision repair"/>
    <property type="evidence" value="ECO:0007669"/>
    <property type="project" value="TreeGrafter"/>
</dbReference>
<comment type="subcellular location">
    <subcellularLocation>
        <location evidence="1">Nucleus</location>
    </subcellularLocation>
</comment>
<comment type="caution">
    <text evidence="6">The sequence shown here is derived from an EMBL/GenBank/DDBJ whole genome shotgun (WGS) entry which is preliminary data.</text>
</comment>
<dbReference type="GO" id="GO:0006297">
    <property type="term" value="P:nucleotide-excision repair, DNA gap filling"/>
    <property type="evidence" value="ECO:0007669"/>
    <property type="project" value="TreeGrafter"/>
</dbReference>
<feature type="compositionally biased region" description="Acidic residues" evidence="5">
    <location>
        <begin position="437"/>
        <end position="451"/>
    </location>
</feature>
<feature type="compositionally biased region" description="Basic and acidic residues" evidence="5">
    <location>
        <begin position="196"/>
        <end position="211"/>
    </location>
</feature>
<keyword evidence="3" id="KW-0235">DNA replication</keyword>
<dbReference type="Proteomes" id="UP000807025">
    <property type="component" value="Unassembled WGS sequence"/>
</dbReference>
<evidence type="ECO:0000313" key="6">
    <source>
        <dbReference type="EMBL" id="KAF9494012.1"/>
    </source>
</evidence>
<feature type="compositionally biased region" description="Basic and acidic residues" evidence="5">
    <location>
        <begin position="426"/>
        <end position="436"/>
    </location>
</feature>
<feature type="region of interest" description="Disordered" evidence="5">
    <location>
        <begin position="240"/>
        <end position="476"/>
    </location>
</feature>
<proteinExistence type="predicted"/>
<evidence type="ECO:0000256" key="1">
    <source>
        <dbReference type="ARBA" id="ARBA00004123"/>
    </source>
</evidence>
<dbReference type="PANTHER" id="PTHR17598">
    <property type="entry name" value="DNA POLYMERASE DELTA SUBUNIT 3"/>
    <property type="match status" value="1"/>
</dbReference>
<dbReference type="AlphaFoldDB" id="A0A9P5ZV13"/>
<feature type="compositionally biased region" description="Basic and acidic residues" evidence="5">
    <location>
        <begin position="566"/>
        <end position="581"/>
    </location>
</feature>
<sequence>MSSQEIQDYITKQVSINKDIVTYRTLSRAFFINVNIAKNELVKFHASVEGETSSATYLLSGDLKPSLFYDDEDTMDIDDHGLSYDQVADTEEDSEEPIRTAIMLVSERDLEDQTSRFAHVHAQTIQCLSPSPVNDGNVLCPLTDNIRKVDNTQKGIDHAKAFGKVMTKGNKVKVPKPLAKLPAVPKPGFRLPAKTNIEEPKAKGKEKEKEKRIVVKTEKGAEKVKVAPKATGKLDFSKAKTKEMKEKEREEKKADAVKMKAKTAAAKETKSRALKEEKETPKVMFFGAAASTSKASVDASDTKAKKEVKEEPKVVRTTHHYRSRGLKRKSPAGAEPDHSTSDDEPSTSKAPRTRIVKGAILSDDDDDDDIPPRSVKNLRRKSRASSAASVTSVPDSEAPSETEADAGNSEAERALRALMDIDDDKVDQAHPEALKQEEEEEEELPFDDDVAMSDSDVPKPKPRVRKTKKVIPVGSNGLKKKRVMKTEKFVDDKGYMITREVSDYESVDEAEAPPVKVKKVSKSKTKAKDKHDSDDSDNADDDVDAKVKSDSKGKTKAEAGKPAPADVKREDGVALKKEAPTVKKAPSRKGLKASGGSKGKTQQKSLMTFFGPPK</sequence>
<evidence type="ECO:0000256" key="5">
    <source>
        <dbReference type="SAM" id="MobiDB-lite"/>
    </source>
</evidence>
<organism evidence="6 7">
    <name type="scientific">Pleurotus eryngii</name>
    <name type="common">Boletus of the steppes</name>
    <dbReference type="NCBI Taxonomy" id="5323"/>
    <lineage>
        <taxon>Eukaryota</taxon>
        <taxon>Fungi</taxon>
        <taxon>Dikarya</taxon>
        <taxon>Basidiomycota</taxon>
        <taxon>Agaricomycotina</taxon>
        <taxon>Agaricomycetes</taxon>
        <taxon>Agaricomycetidae</taxon>
        <taxon>Agaricales</taxon>
        <taxon>Pleurotineae</taxon>
        <taxon>Pleurotaceae</taxon>
        <taxon>Pleurotus</taxon>
    </lineage>
</organism>
<feature type="compositionally biased region" description="Basic and acidic residues" evidence="5">
    <location>
        <begin position="240"/>
        <end position="258"/>
    </location>
</feature>
<feature type="compositionally biased region" description="Acidic residues" evidence="5">
    <location>
        <begin position="534"/>
        <end position="543"/>
    </location>
</feature>
<gene>
    <name evidence="6" type="ORF">BDN71DRAFT_1449480</name>
</gene>
<feature type="compositionally biased region" description="Basic and acidic residues" evidence="5">
    <location>
        <begin position="300"/>
        <end position="314"/>
    </location>
</feature>
<dbReference type="GO" id="GO:0006271">
    <property type="term" value="P:DNA strand elongation involved in DNA replication"/>
    <property type="evidence" value="ECO:0007669"/>
    <property type="project" value="TreeGrafter"/>
</dbReference>
<evidence type="ECO:0000256" key="4">
    <source>
        <dbReference type="ARBA" id="ARBA00023242"/>
    </source>
</evidence>
<reference evidence="6" key="1">
    <citation type="submission" date="2020-11" db="EMBL/GenBank/DDBJ databases">
        <authorList>
            <consortium name="DOE Joint Genome Institute"/>
            <person name="Ahrendt S."/>
            <person name="Riley R."/>
            <person name="Andreopoulos W."/>
            <person name="Labutti K."/>
            <person name="Pangilinan J."/>
            <person name="Ruiz-Duenas F.J."/>
            <person name="Barrasa J.M."/>
            <person name="Sanchez-Garcia M."/>
            <person name="Camarero S."/>
            <person name="Miyauchi S."/>
            <person name="Serrano A."/>
            <person name="Linde D."/>
            <person name="Babiker R."/>
            <person name="Drula E."/>
            <person name="Ayuso-Fernandez I."/>
            <person name="Pacheco R."/>
            <person name="Padilla G."/>
            <person name="Ferreira P."/>
            <person name="Barriuso J."/>
            <person name="Kellner H."/>
            <person name="Castanera R."/>
            <person name="Alfaro M."/>
            <person name="Ramirez L."/>
            <person name="Pisabarro A.G."/>
            <person name="Kuo A."/>
            <person name="Tritt A."/>
            <person name="Lipzen A."/>
            <person name="He G."/>
            <person name="Yan M."/>
            <person name="Ng V."/>
            <person name="Cullen D."/>
            <person name="Martin F."/>
            <person name="Rosso M.-N."/>
            <person name="Henrissat B."/>
            <person name="Hibbett D."/>
            <person name="Martinez A.T."/>
            <person name="Grigoriev I.V."/>
        </authorList>
    </citation>
    <scope>NUCLEOTIDE SEQUENCE</scope>
    <source>
        <strain evidence="6">ATCC 90797</strain>
    </source>
</reference>
<feature type="compositionally biased region" description="Basic residues" evidence="5">
    <location>
        <begin position="516"/>
        <end position="528"/>
    </location>
</feature>
<keyword evidence="4" id="KW-0539">Nucleus</keyword>
<evidence type="ECO:0000313" key="7">
    <source>
        <dbReference type="Proteomes" id="UP000807025"/>
    </source>
</evidence>
<dbReference type="InterPro" id="IPR041913">
    <property type="entry name" value="POLD3_sf"/>
</dbReference>
<feature type="compositionally biased region" description="Basic and acidic residues" evidence="5">
    <location>
        <begin position="544"/>
        <end position="559"/>
    </location>
</feature>
<evidence type="ECO:0000256" key="3">
    <source>
        <dbReference type="ARBA" id="ARBA00022705"/>
    </source>
</evidence>
<dbReference type="Pfam" id="PF09507">
    <property type="entry name" value="CDC27"/>
    <property type="match status" value="2"/>
</dbReference>
<feature type="compositionally biased region" description="Basic residues" evidence="5">
    <location>
        <begin position="460"/>
        <end position="469"/>
    </location>
</feature>
<dbReference type="Gene3D" id="3.90.1030.20">
    <property type="entry name" value="DNA polymerase delta, p66 (Cdc27) subunit, wHTH domain"/>
    <property type="match status" value="1"/>
</dbReference>
<dbReference type="OrthoDB" id="514823at2759"/>
<feature type="region of interest" description="Disordered" evidence="5">
    <location>
        <begin position="183"/>
        <end position="211"/>
    </location>
</feature>
<dbReference type="PANTHER" id="PTHR17598:SF13">
    <property type="entry name" value="DNA POLYMERASE DELTA SUBUNIT 3"/>
    <property type="match status" value="1"/>
</dbReference>
<dbReference type="GO" id="GO:0043625">
    <property type="term" value="C:delta DNA polymerase complex"/>
    <property type="evidence" value="ECO:0007669"/>
    <property type="project" value="InterPro"/>
</dbReference>
<dbReference type="EMBL" id="MU154578">
    <property type="protein sequence ID" value="KAF9494012.1"/>
    <property type="molecule type" value="Genomic_DNA"/>
</dbReference>
<feature type="region of interest" description="Disordered" evidence="5">
    <location>
        <begin position="503"/>
        <end position="614"/>
    </location>
</feature>
<keyword evidence="7" id="KW-1185">Reference proteome</keyword>
<dbReference type="InterPro" id="IPR019038">
    <property type="entry name" value="POLD3"/>
</dbReference>
<feature type="compositionally biased region" description="Basic and acidic residues" evidence="5">
    <location>
        <begin position="265"/>
        <end position="281"/>
    </location>
</feature>